<dbReference type="RefSeq" id="WP_185383652.1">
    <property type="nucleotide sequence ID" value="NZ_CP124262.1"/>
</dbReference>
<evidence type="ECO:0000313" key="2">
    <source>
        <dbReference type="EMBL" id="MBC1486105.1"/>
    </source>
</evidence>
<name>A0A7X0X1Z3_LISSE</name>
<gene>
    <name evidence="2" type="ORF">HB897_07685</name>
</gene>
<feature type="transmembrane region" description="Helical" evidence="1">
    <location>
        <begin position="28"/>
        <end position="53"/>
    </location>
</feature>
<organism evidence="2 3">
    <name type="scientific">Listeria seeligeri</name>
    <dbReference type="NCBI Taxonomy" id="1640"/>
    <lineage>
        <taxon>Bacteria</taxon>
        <taxon>Bacillati</taxon>
        <taxon>Bacillota</taxon>
        <taxon>Bacilli</taxon>
        <taxon>Bacillales</taxon>
        <taxon>Listeriaceae</taxon>
        <taxon>Listeria</taxon>
    </lineage>
</organism>
<evidence type="ECO:0000313" key="3">
    <source>
        <dbReference type="Proteomes" id="UP000523362"/>
    </source>
</evidence>
<sequence>MGNFFASFVNWLIGSPGRFVVQLIENNMLIFMLFAMLYTTTILYAKWTLTYYLPKKMYQLAKMKTWELEELHEAWQTEKKSLPWYILVPSRNEFWVKSARNAPESTKLLHFSQQKLKLSDKEKLQKIIEIQS</sequence>
<dbReference type="Proteomes" id="UP000523362">
    <property type="component" value="Unassembled WGS sequence"/>
</dbReference>
<reference evidence="2 3" key="1">
    <citation type="submission" date="2020-03" db="EMBL/GenBank/DDBJ databases">
        <title>Soil Listeria distribution.</title>
        <authorList>
            <person name="Liao J."/>
            <person name="Wiedmann M."/>
        </authorList>
    </citation>
    <scope>NUCLEOTIDE SEQUENCE [LARGE SCALE GENOMIC DNA]</scope>
    <source>
        <strain evidence="2 3">FSL L7-1560</strain>
    </source>
</reference>
<keyword evidence="1" id="KW-0812">Transmembrane</keyword>
<proteinExistence type="predicted"/>
<accession>A0A7X0X1Z3</accession>
<evidence type="ECO:0000256" key="1">
    <source>
        <dbReference type="SAM" id="Phobius"/>
    </source>
</evidence>
<keyword evidence="1" id="KW-0472">Membrane</keyword>
<keyword evidence="1" id="KW-1133">Transmembrane helix</keyword>
<dbReference type="EMBL" id="JAARRG010000004">
    <property type="protein sequence ID" value="MBC1486105.1"/>
    <property type="molecule type" value="Genomic_DNA"/>
</dbReference>
<comment type="caution">
    <text evidence="2">The sequence shown here is derived from an EMBL/GenBank/DDBJ whole genome shotgun (WGS) entry which is preliminary data.</text>
</comment>
<protein>
    <submittedName>
        <fullName evidence="2">Uncharacterized protein</fullName>
    </submittedName>
</protein>
<dbReference type="AlphaFoldDB" id="A0A7X0X1Z3"/>